<dbReference type="EMBL" id="CM046505">
    <property type="protein sequence ID" value="KAI8675844.1"/>
    <property type="molecule type" value="Genomic_DNA"/>
</dbReference>
<gene>
    <name evidence="1" type="ORF">NCS57_00487000</name>
</gene>
<sequence length="509" mass="57892">MGLFIFFSTVLALLFIVEPCARYLWDPQNLRRFPSHNALSGITNLGYIIERCRGFRSRDLHEAHKKHRVVRIGPSSLSFSSPEAIQSIYGHSTKCIKGDMYAAPAGPHASLLDVIDKEAHARKRRYMSHALATRNLETWEDKVADKVRRLIHQFDRICDEAASSTSTKAGTVNFRKWTNLFTVEAIVDIALSHKLGCLDRGDDQVTITTANGHVKQIHYIECLHAGKRATSTLVWATSWFRFLRAILTLFPGWFRFQWSKASQFDDMVHHLTRVRVERHRNGEHLDDIVRCLIEDKNGELRGLDIGEIEAEVGVLLDAGSDTTAIALTHVMYNLLRHPKVLQRLRDELEEALDDGSPVASYGQVKNLPYLRACLDESLRLLPPVSFGLNRKTGPGGVTIDGQWIDEGITVGVPAYTAHRNPKLFPDPERYYPERWLEEMHKDAKTSFIPFSTGARGCIGRNITYMEQMILVASLVQRYDFVLPHDDWELSHEEAFNLWPGPMPLSISKR</sequence>
<proteinExistence type="predicted"/>
<comment type="caution">
    <text evidence="1">The sequence shown here is derived from an EMBL/GenBank/DDBJ whole genome shotgun (WGS) entry which is preliminary data.</text>
</comment>
<protein>
    <submittedName>
        <fullName evidence="1">Uncharacterized protein</fullName>
    </submittedName>
</protein>
<dbReference type="Proteomes" id="UP001065298">
    <property type="component" value="Chromosome 3"/>
</dbReference>
<keyword evidence="2" id="KW-1185">Reference proteome</keyword>
<organism evidence="1 2">
    <name type="scientific">Fusarium keratoplasticum</name>
    <dbReference type="NCBI Taxonomy" id="1328300"/>
    <lineage>
        <taxon>Eukaryota</taxon>
        <taxon>Fungi</taxon>
        <taxon>Dikarya</taxon>
        <taxon>Ascomycota</taxon>
        <taxon>Pezizomycotina</taxon>
        <taxon>Sordariomycetes</taxon>
        <taxon>Hypocreomycetidae</taxon>
        <taxon>Hypocreales</taxon>
        <taxon>Nectriaceae</taxon>
        <taxon>Fusarium</taxon>
        <taxon>Fusarium solani species complex</taxon>
    </lineage>
</organism>
<evidence type="ECO:0000313" key="2">
    <source>
        <dbReference type="Proteomes" id="UP001065298"/>
    </source>
</evidence>
<name>A0ACC0R836_9HYPO</name>
<evidence type="ECO:0000313" key="1">
    <source>
        <dbReference type="EMBL" id="KAI8675844.1"/>
    </source>
</evidence>
<reference evidence="1" key="1">
    <citation type="submission" date="2022-06" db="EMBL/GenBank/DDBJ databases">
        <title>Fusarium solani species complex genomes reveal bases of compartmentalisation and animal pathogenesis.</title>
        <authorList>
            <person name="Tsai I.J."/>
        </authorList>
    </citation>
    <scope>NUCLEOTIDE SEQUENCE</scope>
    <source>
        <strain evidence="1">Fu6.1</strain>
    </source>
</reference>
<accession>A0ACC0R836</accession>